<dbReference type="GO" id="GO:0044183">
    <property type="term" value="F:protein folding chaperone"/>
    <property type="evidence" value="ECO:0007669"/>
    <property type="project" value="InterPro"/>
</dbReference>
<dbReference type="CDD" id="cd00320">
    <property type="entry name" value="cpn10"/>
    <property type="match status" value="1"/>
</dbReference>
<accession>A0A2Z4Y779</accession>
<proteinExistence type="inferred from homology"/>
<dbReference type="EMBL" id="CP030759">
    <property type="protein sequence ID" value="AXA37070.1"/>
    <property type="molecule type" value="Genomic_DNA"/>
</dbReference>
<dbReference type="SUPFAM" id="SSF50129">
    <property type="entry name" value="GroES-like"/>
    <property type="match status" value="1"/>
</dbReference>
<gene>
    <name evidence="3" type="ORF">BRCON_2293</name>
</gene>
<evidence type="ECO:0000256" key="2">
    <source>
        <dbReference type="ARBA" id="ARBA00023186"/>
    </source>
</evidence>
<sequence>MRIGTKEILVVGDRVLIKPDNPEELTKVGLVLPQSVVEKEPVQSGRVVAVGPGIAIPNFAVDDTEPWKDHHPRSQIRYIPVQAEIGDYALFLRKEAVEIRYCGEHFVVVPQSAILLLIRDEDLTATLLEP</sequence>
<dbReference type="Gene3D" id="2.30.33.40">
    <property type="entry name" value="GroES chaperonin"/>
    <property type="match status" value="1"/>
</dbReference>
<name>A0A2Z4Y779_SUMC1</name>
<evidence type="ECO:0000313" key="3">
    <source>
        <dbReference type="EMBL" id="AXA37070.1"/>
    </source>
</evidence>
<dbReference type="Proteomes" id="UP000262583">
    <property type="component" value="Chromosome"/>
</dbReference>
<evidence type="ECO:0000313" key="4">
    <source>
        <dbReference type="Proteomes" id="UP000262583"/>
    </source>
</evidence>
<protein>
    <submittedName>
        <fullName evidence="3">Heat shock protein 60 family co-chaperone GroES</fullName>
    </submittedName>
</protein>
<comment type="similarity">
    <text evidence="1">Belongs to the GroES chaperonin family.</text>
</comment>
<dbReference type="InterPro" id="IPR020818">
    <property type="entry name" value="Chaperonin_GroES"/>
</dbReference>
<keyword evidence="2" id="KW-0143">Chaperone</keyword>
<organism evidence="3 4">
    <name type="scientific">Sumerlaea chitinivorans</name>
    <dbReference type="NCBI Taxonomy" id="2250252"/>
    <lineage>
        <taxon>Bacteria</taxon>
        <taxon>Candidatus Sumerlaeota</taxon>
        <taxon>Candidatus Sumerlaeia</taxon>
        <taxon>Candidatus Sumerlaeales</taxon>
        <taxon>Candidatus Sumerlaeaceae</taxon>
        <taxon>Candidatus Sumerlaea</taxon>
    </lineage>
</organism>
<keyword evidence="3" id="KW-0346">Stress response</keyword>
<dbReference type="SMART" id="SM00883">
    <property type="entry name" value="Cpn10"/>
    <property type="match status" value="1"/>
</dbReference>
<dbReference type="InterPro" id="IPR037124">
    <property type="entry name" value="Chaperonin_GroES_sf"/>
</dbReference>
<dbReference type="GO" id="GO:0005524">
    <property type="term" value="F:ATP binding"/>
    <property type="evidence" value="ECO:0007669"/>
    <property type="project" value="InterPro"/>
</dbReference>
<evidence type="ECO:0000256" key="1">
    <source>
        <dbReference type="ARBA" id="ARBA00006975"/>
    </source>
</evidence>
<reference evidence="3 4" key="1">
    <citation type="submission" date="2018-05" db="EMBL/GenBank/DDBJ databases">
        <title>A metagenomic window into the 2 km-deep terrestrial subsurface aquifer revealed taxonomically and functionally diverse microbial community comprising novel uncultured bacterial lineages.</title>
        <authorList>
            <person name="Kadnikov V.V."/>
            <person name="Mardanov A.V."/>
            <person name="Beletsky A.V."/>
            <person name="Banks D."/>
            <person name="Pimenov N.V."/>
            <person name="Frank Y.A."/>
            <person name="Karnachuk O.V."/>
            <person name="Ravin N.V."/>
        </authorList>
    </citation>
    <scope>NUCLEOTIDE SEQUENCE [LARGE SCALE GENOMIC DNA]</scope>
    <source>
        <strain evidence="3">BY</strain>
    </source>
</reference>
<dbReference type="InterPro" id="IPR011032">
    <property type="entry name" value="GroES-like_sf"/>
</dbReference>
<dbReference type="KEGG" id="schv:BRCON_2293"/>
<dbReference type="AlphaFoldDB" id="A0A2Z4Y779"/>
<dbReference type="Pfam" id="PF00166">
    <property type="entry name" value="Cpn10"/>
    <property type="match status" value="1"/>
</dbReference>